<sequence length="409" mass="45626">MNHDVSQSIIWRNRARHVIPDGTSTLSKTSRRLVEGISPMYMVRGEGAYCYDVDGNKWLDAEMAMGTLLFGHSHPYVIKAAQSAIRRGTSFSTPTPDEVLYAEMLLRRFVSYEQVRFMRSGNDAIQAACRLARCHTGRDKVAYTEYHGWADGPTISLYGNDVDPRYFGVSSCVAMETISLSAREVDPVRDIMHDNAKDLAAVVLCPNSWQTSELKAMLSEAHKLGSLVIFDEISCGMRLGQRGSFDIHGIVPDLLCISKGMAAGLPLSAVLGSKKLLDLSAQARITNAHATESVAFAVGIAVERLLAKEPLWPSWKPDVETLMSKIKTKLDIREELVMDGDVASFSVRDRRFPDFWSDPFREHLLRVCAQDLIFTKGYVVPSAAHGRIEFERIYDSFAHAIETYKGIVR</sequence>
<dbReference type="InterPro" id="IPR049704">
    <property type="entry name" value="Aminotrans_3_PPA_site"/>
</dbReference>
<dbReference type="Pfam" id="PF00202">
    <property type="entry name" value="Aminotran_3"/>
    <property type="match status" value="1"/>
</dbReference>
<evidence type="ECO:0000313" key="4">
    <source>
        <dbReference type="EMBL" id="MEW6954453.1"/>
    </source>
</evidence>
<comment type="cofactor">
    <cofactor evidence="1">
        <name>pyridoxal 5'-phosphate</name>
        <dbReference type="ChEBI" id="CHEBI:597326"/>
    </cofactor>
</comment>
<keyword evidence="5" id="KW-1185">Reference proteome</keyword>
<protein>
    <submittedName>
        <fullName evidence="4">Aminotransferase class III-fold pyridoxal phosphate-dependent enzyme</fullName>
    </submittedName>
</protein>
<dbReference type="GO" id="GO:0008483">
    <property type="term" value="F:transaminase activity"/>
    <property type="evidence" value="ECO:0007669"/>
    <property type="project" value="UniProtKB-KW"/>
</dbReference>
<keyword evidence="4" id="KW-0808">Transferase</keyword>
<comment type="similarity">
    <text evidence="3">Belongs to the class-III pyridoxal-phosphate-dependent aminotransferase family.</text>
</comment>
<dbReference type="PANTHER" id="PTHR43713:SF3">
    <property type="entry name" value="GLUTAMATE-1-SEMIALDEHYDE 2,1-AMINOMUTASE 1, CHLOROPLASTIC-RELATED"/>
    <property type="match status" value="1"/>
</dbReference>
<organism evidence="4 5">
    <name type="scientific">Trueperella pyogenes</name>
    <dbReference type="NCBI Taxonomy" id="1661"/>
    <lineage>
        <taxon>Bacteria</taxon>
        <taxon>Bacillati</taxon>
        <taxon>Actinomycetota</taxon>
        <taxon>Actinomycetes</taxon>
        <taxon>Actinomycetales</taxon>
        <taxon>Actinomycetaceae</taxon>
        <taxon>Trueperella</taxon>
    </lineage>
</organism>
<name>A0ABV3NBC6_9ACTO</name>
<dbReference type="PANTHER" id="PTHR43713">
    <property type="entry name" value="GLUTAMATE-1-SEMIALDEHYDE 2,1-AMINOMUTASE"/>
    <property type="match status" value="1"/>
</dbReference>
<dbReference type="SUPFAM" id="SSF53383">
    <property type="entry name" value="PLP-dependent transferases"/>
    <property type="match status" value="1"/>
</dbReference>
<comment type="caution">
    <text evidence="4">The sequence shown here is derived from an EMBL/GenBank/DDBJ whole genome shotgun (WGS) entry which is preliminary data.</text>
</comment>
<dbReference type="InterPro" id="IPR015424">
    <property type="entry name" value="PyrdxlP-dep_Trfase"/>
</dbReference>
<keyword evidence="4" id="KW-0032">Aminotransferase</keyword>
<evidence type="ECO:0000256" key="1">
    <source>
        <dbReference type="ARBA" id="ARBA00001933"/>
    </source>
</evidence>
<proteinExistence type="inferred from homology"/>
<evidence type="ECO:0000256" key="2">
    <source>
        <dbReference type="ARBA" id="ARBA00022898"/>
    </source>
</evidence>
<keyword evidence="2 3" id="KW-0663">Pyridoxal phosphate</keyword>
<accession>A0ABV3NBC6</accession>
<evidence type="ECO:0000313" key="5">
    <source>
        <dbReference type="Proteomes" id="UP001555100"/>
    </source>
</evidence>
<dbReference type="InterPro" id="IPR005814">
    <property type="entry name" value="Aminotrans_3"/>
</dbReference>
<dbReference type="EMBL" id="JBAGNM010000004">
    <property type="protein sequence ID" value="MEW6954453.1"/>
    <property type="molecule type" value="Genomic_DNA"/>
</dbReference>
<dbReference type="Proteomes" id="UP001555100">
    <property type="component" value="Unassembled WGS sequence"/>
</dbReference>
<dbReference type="Gene3D" id="3.90.1150.10">
    <property type="entry name" value="Aspartate Aminotransferase, domain 1"/>
    <property type="match status" value="1"/>
</dbReference>
<dbReference type="Gene3D" id="3.40.640.10">
    <property type="entry name" value="Type I PLP-dependent aspartate aminotransferase-like (Major domain)"/>
    <property type="match status" value="1"/>
</dbReference>
<evidence type="ECO:0000256" key="3">
    <source>
        <dbReference type="RuleBase" id="RU003560"/>
    </source>
</evidence>
<dbReference type="InterPro" id="IPR015422">
    <property type="entry name" value="PyrdxlP-dep_Trfase_small"/>
</dbReference>
<reference evidence="4 5" key="1">
    <citation type="submission" date="2024-01" db="EMBL/GenBank/DDBJ databases">
        <title>Genomic analysis and antimicrobial resistance profiles of Trueperella pyogenes isolated from domestic and wild animals.</title>
        <authorList>
            <person name="Magossi G."/>
            <person name="Gzyl K.E."/>
            <person name="Holman D.B."/>
            <person name="Amat S."/>
        </authorList>
    </citation>
    <scope>NUCLEOTIDE SEQUENCE [LARGE SCALE GENOMIC DNA]</scope>
    <source>
        <strain evidence="4 5">1494</strain>
    </source>
</reference>
<dbReference type="PROSITE" id="PS00600">
    <property type="entry name" value="AA_TRANSFER_CLASS_3"/>
    <property type="match status" value="1"/>
</dbReference>
<gene>
    <name evidence="4" type="ORF">V3M73_05385</name>
</gene>
<dbReference type="RefSeq" id="WP_025297067.1">
    <property type="nucleotide sequence ID" value="NZ_CP007519.1"/>
</dbReference>
<dbReference type="InterPro" id="IPR015421">
    <property type="entry name" value="PyrdxlP-dep_Trfase_major"/>
</dbReference>